<evidence type="ECO:0008006" key="5">
    <source>
        <dbReference type="Google" id="ProtNLM"/>
    </source>
</evidence>
<evidence type="ECO:0000313" key="4">
    <source>
        <dbReference type="Proteomes" id="UP000177369"/>
    </source>
</evidence>
<dbReference type="Pfam" id="PF05016">
    <property type="entry name" value="ParE_toxin"/>
    <property type="match status" value="1"/>
</dbReference>
<dbReference type="Proteomes" id="UP000177369">
    <property type="component" value="Unassembled WGS sequence"/>
</dbReference>
<dbReference type="PANTHER" id="PTHR35601">
    <property type="entry name" value="TOXIN RELE"/>
    <property type="match status" value="1"/>
</dbReference>
<comment type="caution">
    <text evidence="3">The sequence shown here is derived from an EMBL/GenBank/DDBJ whole genome shotgun (WGS) entry which is preliminary data.</text>
</comment>
<proteinExistence type="inferred from homology"/>
<evidence type="ECO:0000313" key="3">
    <source>
        <dbReference type="EMBL" id="OGD87947.1"/>
    </source>
</evidence>
<dbReference type="AlphaFoldDB" id="A0A1F5G7X1"/>
<evidence type="ECO:0000256" key="2">
    <source>
        <dbReference type="ARBA" id="ARBA00022649"/>
    </source>
</evidence>
<dbReference type="InterPro" id="IPR007712">
    <property type="entry name" value="RelE/ParE_toxin"/>
</dbReference>
<dbReference type="EMBL" id="MFBD01000041">
    <property type="protein sequence ID" value="OGD87947.1"/>
    <property type="molecule type" value="Genomic_DNA"/>
</dbReference>
<dbReference type="Gene3D" id="3.30.2310.20">
    <property type="entry name" value="RelE-like"/>
    <property type="match status" value="1"/>
</dbReference>
<dbReference type="STRING" id="1797714.A3D04_03295"/>
<accession>A0A1F5G7X1</accession>
<keyword evidence="2" id="KW-1277">Toxin-antitoxin system</keyword>
<organism evidence="3 4">
    <name type="scientific">Candidatus Curtissbacteria bacterium RIFCSPHIGHO2_02_FULL_40_16b</name>
    <dbReference type="NCBI Taxonomy" id="1797714"/>
    <lineage>
        <taxon>Bacteria</taxon>
        <taxon>Candidatus Curtissiibacteriota</taxon>
    </lineage>
</organism>
<sequence length="87" mass="10114">MMYKVKLTAKAKKELKQISRRHQLALGQIFDELKEAPDLGKPLGRELTGKFSYRISVYRIVYKVNEKDKIVYITTAGHRSIAYGKRK</sequence>
<reference evidence="3 4" key="1">
    <citation type="journal article" date="2016" name="Nat. Commun.">
        <title>Thousands of microbial genomes shed light on interconnected biogeochemical processes in an aquifer system.</title>
        <authorList>
            <person name="Anantharaman K."/>
            <person name="Brown C.T."/>
            <person name="Hug L.A."/>
            <person name="Sharon I."/>
            <person name="Castelle C.J."/>
            <person name="Probst A.J."/>
            <person name="Thomas B.C."/>
            <person name="Singh A."/>
            <person name="Wilkins M.J."/>
            <person name="Karaoz U."/>
            <person name="Brodie E.L."/>
            <person name="Williams K.H."/>
            <person name="Hubbard S.S."/>
            <person name="Banfield J.F."/>
        </authorList>
    </citation>
    <scope>NUCLEOTIDE SEQUENCE [LARGE SCALE GENOMIC DNA]</scope>
</reference>
<dbReference type="PANTHER" id="PTHR35601:SF1">
    <property type="entry name" value="TOXIN RELE"/>
    <property type="match status" value="1"/>
</dbReference>
<evidence type="ECO:0000256" key="1">
    <source>
        <dbReference type="ARBA" id="ARBA00006226"/>
    </source>
</evidence>
<gene>
    <name evidence="3" type="ORF">A3D04_03295</name>
</gene>
<protein>
    <recommendedName>
        <fullName evidence="5">Addiction module toxin RelE</fullName>
    </recommendedName>
</protein>
<name>A0A1F5G7X1_9BACT</name>
<comment type="similarity">
    <text evidence="1">Belongs to the RelE toxin family.</text>
</comment>
<dbReference type="InterPro" id="IPR035093">
    <property type="entry name" value="RelE/ParE_toxin_dom_sf"/>
</dbReference>
<dbReference type="SUPFAM" id="SSF143011">
    <property type="entry name" value="RelE-like"/>
    <property type="match status" value="1"/>
</dbReference>